<dbReference type="InterPro" id="IPR018161">
    <property type="entry name" value="Wnt_CS"/>
</dbReference>
<dbReference type="SMART" id="SM00097">
    <property type="entry name" value="WNT1"/>
    <property type="match status" value="1"/>
</dbReference>
<evidence type="ECO:0000256" key="6">
    <source>
        <dbReference type="ARBA" id="ARBA00022687"/>
    </source>
</evidence>
<keyword evidence="4" id="KW-0964">Secreted</keyword>
<comment type="caution">
    <text evidence="13">The sequence shown here is derived from an EMBL/GenBank/DDBJ whole genome shotgun (WGS) entry which is preliminary data.</text>
</comment>
<protein>
    <recommendedName>
        <fullName evidence="10">Protein Wnt</fullName>
    </recommendedName>
</protein>
<proteinExistence type="inferred from homology"/>
<name>A0AAW0U9Y9_SCYPA</name>
<feature type="compositionally biased region" description="Basic and acidic residues" evidence="11">
    <location>
        <begin position="162"/>
        <end position="172"/>
    </location>
</feature>
<keyword evidence="6 10" id="KW-0879">Wnt signaling pathway</keyword>
<organism evidence="13 14">
    <name type="scientific">Scylla paramamosain</name>
    <name type="common">Mud crab</name>
    <dbReference type="NCBI Taxonomy" id="85552"/>
    <lineage>
        <taxon>Eukaryota</taxon>
        <taxon>Metazoa</taxon>
        <taxon>Ecdysozoa</taxon>
        <taxon>Arthropoda</taxon>
        <taxon>Crustacea</taxon>
        <taxon>Multicrustacea</taxon>
        <taxon>Malacostraca</taxon>
        <taxon>Eumalacostraca</taxon>
        <taxon>Eucarida</taxon>
        <taxon>Decapoda</taxon>
        <taxon>Pleocyemata</taxon>
        <taxon>Brachyura</taxon>
        <taxon>Eubrachyura</taxon>
        <taxon>Portunoidea</taxon>
        <taxon>Portunidae</taxon>
        <taxon>Portuninae</taxon>
        <taxon>Scylla</taxon>
    </lineage>
</organism>
<dbReference type="InterPro" id="IPR005817">
    <property type="entry name" value="Wnt"/>
</dbReference>
<dbReference type="GO" id="GO:0060070">
    <property type="term" value="P:canonical Wnt signaling pathway"/>
    <property type="evidence" value="ECO:0007669"/>
    <property type="project" value="TreeGrafter"/>
</dbReference>
<keyword evidence="14" id="KW-1185">Reference proteome</keyword>
<feature type="compositionally biased region" description="Basic residues" evidence="11">
    <location>
        <begin position="173"/>
        <end position="184"/>
    </location>
</feature>
<dbReference type="PANTHER" id="PTHR12027:SF72">
    <property type="entry name" value="PROTEIN WNT-6"/>
    <property type="match status" value="1"/>
</dbReference>
<dbReference type="PROSITE" id="PS00246">
    <property type="entry name" value="WNT1"/>
    <property type="match status" value="1"/>
</dbReference>
<evidence type="ECO:0000256" key="1">
    <source>
        <dbReference type="ARBA" id="ARBA00004498"/>
    </source>
</evidence>
<dbReference type="GO" id="GO:0005109">
    <property type="term" value="F:frizzled binding"/>
    <property type="evidence" value="ECO:0007669"/>
    <property type="project" value="TreeGrafter"/>
</dbReference>
<dbReference type="GO" id="GO:0005125">
    <property type="term" value="F:cytokine activity"/>
    <property type="evidence" value="ECO:0007669"/>
    <property type="project" value="TreeGrafter"/>
</dbReference>
<dbReference type="InterPro" id="IPR009143">
    <property type="entry name" value="Wnt6"/>
</dbReference>
<dbReference type="Pfam" id="PF00110">
    <property type="entry name" value="wnt"/>
    <property type="match status" value="1"/>
</dbReference>
<evidence type="ECO:0000256" key="3">
    <source>
        <dbReference type="ARBA" id="ARBA00022473"/>
    </source>
</evidence>
<evidence type="ECO:0000256" key="7">
    <source>
        <dbReference type="ARBA" id="ARBA00023157"/>
    </source>
</evidence>
<dbReference type="InterPro" id="IPR043158">
    <property type="entry name" value="Wnt_C"/>
</dbReference>
<evidence type="ECO:0000256" key="12">
    <source>
        <dbReference type="SAM" id="SignalP"/>
    </source>
</evidence>
<comment type="function">
    <text evidence="10">Ligand for members of the frizzled family of seven transmembrane receptors.</text>
</comment>
<sequence>MAPSSLLLCLLLLCLSLCHLAHALWWSLGHRPVMDHSRICRKRSRRLAKDPQSVICRQEPPVFPFILEGSHKALRECQSQFSSHRWNCSDNRRSLKKVLSRDTPETAFLNAVVSAGVTHEITAACSRGDLLQCSCSRNSLGSTQLGTRRRKRPRKERLNRIENRSRSRERYEGRKKKRGRRRQNIRFSEERWNERENWRENTHQTPQARETHNFPAVSEGEAGDGVSGVPEGEWHWSGCDDNVGFGYRIARDFMDWRYLQGRESQDIRSIVMLWNNEAGRRAVRNNLVAHCKCHGLSGSCTHRTCWRRIPNFRNVGRHLKDKFNAATKVMGSNDGRTVFPTATNVRPPKKQDLVYLEDSPNFCSPNKKTGSLGTKGRVCNTSTYDLSGCELLCCGRGFTQEERWVEENCRCRFKYCCEVTCETCRVKRVTARCR</sequence>
<evidence type="ECO:0000256" key="2">
    <source>
        <dbReference type="ARBA" id="ARBA00005683"/>
    </source>
</evidence>
<comment type="similarity">
    <text evidence="2 10">Belongs to the Wnt family.</text>
</comment>
<dbReference type="EMBL" id="JARAKH010000015">
    <property type="protein sequence ID" value="KAK8396898.1"/>
    <property type="molecule type" value="Genomic_DNA"/>
</dbReference>
<evidence type="ECO:0000256" key="5">
    <source>
        <dbReference type="ARBA" id="ARBA00022530"/>
    </source>
</evidence>
<keyword evidence="3 10" id="KW-0217">Developmental protein</keyword>
<evidence type="ECO:0000256" key="8">
    <source>
        <dbReference type="ARBA" id="ARBA00023180"/>
    </source>
</evidence>
<evidence type="ECO:0000256" key="4">
    <source>
        <dbReference type="ARBA" id="ARBA00022525"/>
    </source>
</evidence>
<dbReference type="GO" id="GO:0030182">
    <property type="term" value="P:neuron differentiation"/>
    <property type="evidence" value="ECO:0007669"/>
    <property type="project" value="TreeGrafter"/>
</dbReference>
<dbReference type="GO" id="GO:0045165">
    <property type="term" value="P:cell fate commitment"/>
    <property type="evidence" value="ECO:0007669"/>
    <property type="project" value="TreeGrafter"/>
</dbReference>
<feature type="signal peptide" evidence="12">
    <location>
        <begin position="1"/>
        <end position="23"/>
    </location>
</feature>
<keyword evidence="9" id="KW-0449">Lipoprotein</keyword>
<dbReference type="Proteomes" id="UP001487740">
    <property type="component" value="Unassembled WGS sequence"/>
</dbReference>
<keyword evidence="5" id="KW-0272">Extracellular matrix</keyword>
<dbReference type="Gene3D" id="3.30.2460.20">
    <property type="match status" value="1"/>
</dbReference>
<dbReference type="PANTHER" id="PTHR12027">
    <property type="entry name" value="WNT RELATED"/>
    <property type="match status" value="1"/>
</dbReference>
<dbReference type="CDD" id="cd19338">
    <property type="entry name" value="Wnt_Wnt6"/>
    <property type="match status" value="1"/>
</dbReference>
<keyword evidence="8" id="KW-0325">Glycoprotein</keyword>
<gene>
    <name evidence="13" type="ORF">O3P69_005111</name>
</gene>
<dbReference type="PRINTS" id="PR01349">
    <property type="entry name" value="WNTPROTEIN"/>
</dbReference>
<feature type="region of interest" description="Disordered" evidence="11">
    <location>
        <begin position="162"/>
        <end position="228"/>
    </location>
</feature>
<feature type="compositionally biased region" description="Basic and acidic residues" evidence="11">
    <location>
        <begin position="187"/>
        <end position="202"/>
    </location>
</feature>
<evidence type="ECO:0000313" key="13">
    <source>
        <dbReference type="EMBL" id="KAK8396898.1"/>
    </source>
</evidence>
<keyword evidence="12" id="KW-0732">Signal</keyword>
<reference evidence="13 14" key="1">
    <citation type="submission" date="2023-03" db="EMBL/GenBank/DDBJ databases">
        <title>High-quality genome of Scylla paramamosain provides insights in environmental adaptation.</title>
        <authorList>
            <person name="Zhang L."/>
        </authorList>
    </citation>
    <scope>NUCLEOTIDE SEQUENCE [LARGE SCALE GENOMIC DNA]</scope>
    <source>
        <strain evidence="13">LZ_2023a</strain>
        <tissue evidence="13">Muscle</tissue>
    </source>
</reference>
<evidence type="ECO:0000313" key="14">
    <source>
        <dbReference type="Proteomes" id="UP001487740"/>
    </source>
</evidence>
<dbReference type="AlphaFoldDB" id="A0AAW0U9Y9"/>
<evidence type="ECO:0000256" key="10">
    <source>
        <dbReference type="RuleBase" id="RU003500"/>
    </source>
</evidence>
<evidence type="ECO:0000256" key="11">
    <source>
        <dbReference type="SAM" id="MobiDB-lite"/>
    </source>
</evidence>
<comment type="subcellular location">
    <subcellularLocation>
        <location evidence="1 10">Secreted</location>
        <location evidence="1 10">Extracellular space</location>
        <location evidence="1 10">Extracellular matrix</location>
    </subcellularLocation>
</comment>
<feature type="chain" id="PRO_5043474826" description="Protein Wnt" evidence="12">
    <location>
        <begin position="24"/>
        <end position="434"/>
    </location>
</feature>
<keyword evidence="7" id="KW-1015">Disulfide bond</keyword>
<evidence type="ECO:0000256" key="9">
    <source>
        <dbReference type="ARBA" id="ARBA00023288"/>
    </source>
</evidence>
<accession>A0AAW0U9Y9</accession>
<dbReference type="GO" id="GO:0005615">
    <property type="term" value="C:extracellular space"/>
    <property type="evidence" value="ECO:0007669"/>
    <property type="project" value="TreeGrafter"/>
</dbReference>